<dbReference type="KEGG" id="bbig:BBBOND_0200750"/>
<keyword evidence="2" id="KW-1185">Reference proteome</keyword>
<dbReference type="RefSeq" id="XP_012767104.1">
    <property type="nucleotide sequence ID" value="XM_012911650.1"/>
</dbReference>
<evidence type="ECO:0000313" key="1">
    <source>
        <dbReference type="EMBL" id="CDR94918.1"/>
    </source>
</evidence>
<organism evidence="1 2">
    <name type="scientific">Babesia bigemina</name>
    <dbReference type="NCBI Taxonomy" id="5866"/>
    <lineage>
        <taxon>Eukaryota</taxon>
        <taxon>Sar</taxon>
        <taxon>Alveolata</taxon>
        <taxon>Apicomplexa</taxon>
        <taxon>Aconoidasida</taxon>
        <taxon>Piroplasmida</taxon>
        <taxon>Babesiidae</taxon>
        <taxon>Babesia</taxon>
    </lineage>
</organism>
<gene>
    <name evidence="1" type="ORF">BBBOND_0200750</name>
</gene>
<proteinExistence type="predicted"/>
<accession>A0A061D2T3</accession>
<dbReference type="GeneID" id="24563459"/>
<dbReference type="Proteomes" id="UP000033188">
    <property type="component" value="Chromosome 2"/>
</dbReference>
<evidence type="ECO:0000313" key="2">
    <source>
        <dbReference type="Proteomes" id="UP000033188"/>
    </source>
</evidence>
<dbReference type="VEuPathDB" id="PiroplasmaDB:BBBOND_0200750"/>
<sequence>MENSDILVNPLAACSNEEVSISNENSISRSVKPNVSNVPKAEGRPFAQRFTRCSTGITRLIAGGCNRENHSVKRGVVTWITNQ</sequence>
<dbReference type="AlphaFoldDB" id="A0A061D2T3"/>
<dbReference type="EMBL" id="LK391708">
    <property type="protein sequence ID" value="CDR94918.1"/>
    <property type="molecule type" value="Genomic_DNA"/>
</dbReference>
<reference evidence="2" key="1">
    <citation type="submission" date="2014-06" db="EMBL/GenBank/DDBJ databases">
        <authorList>
            <person name="Aslett M."/>
            <person name="De Silva N."/>
        </authorList>
    </citation>
    <scope>NUCLEOTIDE SEQUENCE [LARGE SCALE GENOMIC DNA]</scope>
    <source>
        <strain evidence="2">Bond</strain>
    </source>
</reference>
<protein>
    <submittedName>
        <fullName evidence="1">Uncharacterized protein</fullName>
    </submittedName>
</protein>
<name>A0A061D2T3_BABBI</name>